<sequence length="119" mass="13622">MDDALLEVLVEHHNKSVHAQNGWKPHVYTHAIRNVKDKCNKDITKDNISGRMRTLDHHYEANKASKEIKSYKTKVMKNWESICIVYSKDHANGEGAKTCAEIVAEPLGWRLVRGRGWLG</sequence>
<evidence type="ECO:0000313" key="2">
    <source>
        <dbReference type="EnsemblPlants" id="AET3Gv20234800.6"/>
    </source>
</evidence>
<reference evidence="2" key="5">
    <citation type="journal article" date="2021" name="G3 (Bethesda)">
        <title>Aegilops tauschii genome assembly Aet v5.0 features greater sequence contiguity and improved annotation.</title>
        <authorList>
            <person name="Wang L."/>
            <person name="Zhu T."/>
            <person name="Rodriguez J.C."/>
            <person name="Deal K.R."/>
            <person name="Dubcovsky J."/>
            <person name="McGuire P.E."/>
            <person name="Lux T."/>
            <person name="Spannagl M."/>
            <person name="Mayer K.F.X."/>
            <person name="Baldrich P."/>
            <person name="Meyers B.C."/>
            <person name="Huo N."/>
            <person name="Gu Y.Q."/>
            <person name="Zhou H."/>
            <person name="Devos K.M."/>
            <person name="Bennetzen J.L."/>
            <person name="Unver T."/>
            <person name="Budak H."/>
            <person name="Gulick P.J."/>
            <person name="Galiba G."/>
            <person name="Kalapos B."/>
            <person name="Nelson D.R."/>
            <person name="Li P."/>
            <person name="You F.M."/>
            <person name="Luo M.C."/>
            <person name="Dvorak J."/>
        </authorList>
    </citation>
    <scope>NUCLEOTIDE SEQUENCE [LARGE SCALE GENOMIC DNA]</scope>
    <source>
        <strain evidence="2">cv. AL8/78</strain>
    </source>
</reference>
<name>A0A453E5W6_AEGTS</name>
<protein>
    <recommendedName>
        <fullName evidence="1">Myb/SANT-like domain-containing protein</fullName>
    </recommendedName>
</protein>
<dbReference type="PANTHER" id="PTHR46929:SF15">
    <property type="entry name" value="MYB_SANT-LIKE DOMAIN-CONTAINING PROTEIN"/>
    <property type="match status" value="1"/>
</dbReference>
<proteinExistence type="predicted"/>
<reference evidence="3" key="1">
    <citation type="journal article" date="2014" name="Science">
        <title>Ancient hybridizations among the ancestral genomes of bread wheat.</title>
        <authorList>
            <consortium name="International Wheat Genome Sequencing Consortium,"/>
            <person name="Marcussen T."/>
            <person name="Sandve S.R."/>
            <person name="Heier L."/>
            <person name="Spannagl M."/>
            <person name="Pfeifer M."/>
            <person name="Jakobsen K.S."/>
            <person name="Wulff B.B."/>
            <person name="Steuernagel B."/>
            <person name="Mayer K.F."/>
            <person name="Olsen O.A."/>
        </authorList>
    </citation>
    <scope>NUCLEOTIDE SEQUENCE [LARGE SCALE GENOMIC DNA]</scope>
    <source>
        <strain evidence="3">cv. AL8/78</strain>
    </source>
</reference>
<evidence type="ECO:0000313" key="3">
    <source>
        <dbReference type="Proteomes" id="UP000015105"/>
    </source>
</evidence>
<evidence type="ECO:0000259" key="1">
    <source>
        <dbReference type="Pfam" id="PF12776"/>
    </source>
</evidence>
<accession>A0A453E5W6</accession>
<reference evidence="2" key="3">
    <citation type="journal article" date="2017" name="Nature">
        <title>Genome sequence of the progenitor of the wheat D genome Aegilops tauschii.</title>
        <authorList>
            <person name="Luo M.C."/>
            <person name="Gu Y.Q."/>
            <person name="Puiu D."/>
            <person name="Wang H."/>
            <person name="Twardziok S.O."/>
            <person name="Deal K.R."/>
            <person name="Huo N."/>
            <person name="Zhu T."/>
            <person name="Wang L."/>
            <person name="Wang Y."/>
            <person name="McGuire P.E."/>
            <person name="Liu S."/>
            <person name="Long H."/>
            <person name="Ramasamy R.K."/>
            <person name="Rodriguez J.C."/>
            <person name="Van S.L."/>
            <person name="Yuan L."/>
            <person name="Wang Z."/>
            <person name="Xia Z."/>
            <person name="Xiao L."/>
            <person name="Anderson O.D."/>
            <person name="Ouyang S."/>
            <person name="Liang Y."/>
            <person name="Zimin A.V."/>
            <person name="Pertea G."/>
            <person name="Qi P."/>
            <person name="Bennetzen J.L."/>
            <person name="Dai X."/>
            <person name="Dawson M.W."/>
            <person name="Muller H.G."/>
            <person name="Kugler K."/>
            <person name="Rivarola-Duarte L."/>
            <person name="Spannagl M."/>
            <person name="Mayer K.F.X."/>
            <person name="Lu F.H."/>
            <person name="Bevan M.W."/>
            <person name="Leroy P."/>
            <person name="Li P."/>
            <person name="You F.M."/>
            <person name="Sun Q."/>
            <person name="Liu Z."/>
            <person name="Lyons E."/>
            <person name="Wicker T."/>
            <person name="Salzberg S.L."/>
            <person name="Devos K.M."/>
            <person name="Dvorak J."/>
        </authorList>
    </citation>
    <scope>NUCLEOTIDE SEQUENCE [LARGE SCALE GENOMIC DNA]</scope>
    <source>
        <strain evidence="2">cv. AL8/78</strain>
    </source>
</reference>
<dbReference type="EnsemblPlants" id="AET3Gv20234800.4">
    <property type="protein sequence ID" value="AET3Gv20234800.4"/>
    <property type="gene ID" value="AET3Gv20234800"/>
</dbReference>
<dbReference type="InterPro" id="IPR024752">
    <property type="entry name" value="Myb/SANT-like_dom"/>
</dbReference>
<dbReference type="EnsemblPlants" id="AET3Gv20234800.5">
    <property type="protein sequence ID" value="AET3Gv20234800.5"/>
    <property type="gene ID" value="AET3Gv20234800"/>
</dbReference>
<dbReference type="Gramene" id="AET3Gv20234800.5">
    <property type="protein sequence ID" value="AET3Gv20234800.5"/>
    <property type="gene ID" value="AET3Gv20234800"/>
</dbReference>
<dbReference type="Gramene" id="AET3Gv20234800.4">
    <property type="protein sequence ID" value="AET3Gv20234800.4"/>
    <property type="gene ID" value="AET3Gv20234800"/>
</dbReference>
<dbReference type="Pfam" id="PF12776">
    <property type="entry name" value="Myb_DNA-bind_3"/>
    <property type="match status" value="1"/>
</dbReference>
<reference evidence="2" key="4">
    <citation type="submission" date="2019-03" db="UniProtKB">
        <authorList>
            <consortium name="EnsemblPlants"/>
        </authorList>
    </citation>
    <scope>IDENTIFICATION</scope>
</reference>
<organism evidence="2 3">
    <name type="scientific">Aegilops tauschii subsp. strangulata</name>
    <name type="common">Goatgrass</name>
    <dbReference type="NCBI Taxonomy" id="200361"/>
    <lineage>
        <taxon>Eukaryota</taxon>
        <taxon>Viridiplantae</taxon>
        <taxon>Streptophyta</taxon>
        <taxon>Embryophyta</taxon>
        <taxon>Tracheophyta</taxon>
        <taxon>Spermatophyta</taxon>
        <taxon>Magnoliopsida</taxon>
        <taxon>Liliopsida</taxon>
        <taxon>Poales</taxon>
        <taxon>Poaceae</taxon>
        <taxon>BOP clade</taxon>
        <taxon>Pooideae</taxon>
        <taxon>Triticodae</taxon>
        <taxon>Triticeae</taxon>
        <taxon>Triticinae</taxon>
        <taxon>Aegilops</taxon>
    </lineage>
</organism>
<dbReference type="PANTHER" id="PTHR46929">
    <property type="entry name" value="EXPRESSED PROTEIN"/>
    <property type="match status" value="1"/>
</dbReference>
<dbReference type="AlphaFoldDB" id="A0A453E5W6"/>
<keyword evidence="3" id="KW-1185">Reference proteome</keyword>
<dbReference type="EnsemblPlants" id="AET3Gv20234800.6">
    <property type="protein sequence ID" value="AET3Gv20234800.6"/>
    <property type="gene ID" value="AET3Gv20234800"/>
</dbReference>
<dbReference type="Gramene" id="AET3Gv20234800.6">
    <property type="protein sequence ID" value="AET3Gv20234800.6"/>
    <property type="gene ID" value="AET3Gv20234800"/>
</dbReference>
<reference evidence="3" key="2">
    <citation type="journal article" date="2017" name="Nat. Plants">
        <title>The Aegilops tauschii genome reveals multiple impacts of transposons.</title>
        <authorList>
            <person name="Zhao G."/>
            <person name="Zou C."/>
            <person name="Li K."/>
            <person name="Wang K."/>
            <person name="Li T."/>
            <person name="Gao L."/>
            <person name="Zhang X."/>
            <person name="Wang H."/>
            <person name="Yang Z."/>
            <person name="Liu X."/>
            <person name="Jiang W."/>
            <person name="Mao L."/>
            <person name="Kong X."/>
            <person name="Jiao Y."/>
            <person name="Jia J."/>
        </authorList>
    </citation>
    <scope>NUCLEOTIDE SEQUENCE [LARGE SCALE GENOMIC DNA]</scope>
    <source>
        <strain evidence="3">cv. AL8/78</strain>
    </source>
</reference>
<dbReference type="Proteomes" id="UP000015105">
    <property type="component" value="Chromosome 3D"/>
</dbReference>
<feature type="domain" description="Myb/SANT-like" evidence="1">
    <location>
        <begin position="1"/>
        <end position="64"/>
    </location>
</feature>